<feature type="signal peptide" evidence="9">
    <location>
        <begin position="1"/>
        <end position="22"/>
    </location>
</feature>
<dbReference type="Pfam" id="PF00014">
    <property type="entry name" value="Kunitz_BPTI"/>
    <property type="match status" value="1"/>
</dbReference>
<feature type="chain" id="PRO_5046254374" evidence="9">
    <location>
        <begin position="23"/>
        <end position="88"/>
    </location>
</feature>
<dbReference type="KEGG" id="bany:112057011"/>
<evidence type="ECO:0000256" key="4">
    <source>
        <dbReference type="ARBA" id="ARBA00022690"/>
    </source>
</evidence>
<dbReference type="InterPro" id="IPR002223">
    <property type="entry name" value="Kunitz_BPTI"/>
</dbReference>
<evidence type="ECO:0000259" key="10">
    <source>
        <dbReference type="PROSITE" id="PS50279"/>
    </source>
</evidence>
<keyword evidence="6" id="KW-1015">Disulfide bond</keyword>
<dbReference type="AlphaFoldDB" id="A0A6J1P653"/>
<evidence type="ECO:0000256" key="6">
    <source>
        <dbReference type="ARBA" id="ARBA00023157"/>
    </source>
</evidence>
<dbReference type="GeneID" id="112057011"/>
<keyword evidence="9" id="KW-0732">Signal</keyword>
<proteinExistence type="predicted"/>
<accession>A0A6J1P653</accession>
<evidence type="ECO:0000313" key="11">
    <source>
        <dbReference type="Proteomes" id="UP001652582"/>
    </source>
</evidence>
<evidence type="ECO:0000256" key="3">
    <source>
        <dbReference type="ARBA" id="ARBA00022656"/>
    </source>
</evidence>
<keyword evidence="2" id="KW-0964">Secreted</keyword>
<dbReference type="PROSITE" id="PS50279">
    <property type="entry name" value="BPTI_KUNITZ_2"/>
    <property type="match status" value="1"/>
</dbReference>
<dbReference type="GO" id="GO:0004867">
    <property type="term" value="F:serine-type endopeptidase inhibitor activity"/>
    <property type="evidence" value="ECO:0007669"/>
    <property type="project" value="UniProtKB-KW"/>
</dbReference>
<name>A0A6J1P653_BICAN</name>
<evidence type="ECO:0000256" key="9">
    <source>
        <dbReference type="SAM" id="SignalP"/>
    </source>
</evidence>
<sequence>MISKTALSLTVTLCFMMNIAIAQSDVSSNTGICDLPKVVGICYGHKIRWYYDKTLQQCSQFVYGGCLGNENNFISKELCQERCEPNKL</sequence>
<dbReference type="Proteomes" id="UP001652582">
    <property type="component" value="Chromosome 21"/>
</dbReference>
<dbReference type="SUPFAM" id="SSF57362">
    <property type="entry name" value="BPTI-like"/>
    <property type="match status" value="1"/>
</dbReference>
<dbReference type="RefSeq" id="XP_023953268.2">
    <property type="nucleotide sequence ID" value="XM_024097500.2"/>
</dbReference>
<keyword evidence="5 12" id="KW-0722">Serine protease inhibitor</keyword>
<keyword evidence="3" id="KW-0800">Toxin</keyword>
<dbReference type="CDD" id="cd00109">
    <property type="entry name" value="Kunitz-type"/>
    <property type="match status" value="1"/>
</dbReference>
<dbReference type="InterPro" id="IPR050098">
    <property type="entry name" value="TFPI/VKTCI-like"/>
</dbReference>
<protein>
    <submittedName>
        <fullName evidence="12">Inducible serine protease inhibitor 2-like</fullName>
    </submittedName>
</protein>
<reference evidence="12" key="1">
    <citation type="submission" date="2025-08" db="UniProtKB">
        <authorList>
            <consortium name="RefSeq"/>
        </authorList>
    </citation>
    <scope>IDENTIFICATION</scope>
</reference>
<keyword evidence="4 12" id="KW-0646">Protease inhibitor</keyword>
<dbReference type="InterPro" id="IPR036880">
    <property type="entry name" value="Kunitz_BPTI_sf"/>
</dbReference>
<evidence type="ECO:0000256" key="7">
    <source>
        <dbReference type="ARBA" id="ARBA00023240"/>
    </source>
</evidence>
<evidence type="ECO:0000256" key="8">
    <source>
        <dbReference type="ARBA" id="ARBA00034146"/>
    </source>
</evidence>
<dbReference type="PRINTS" id="PR00759">
    <property type="entry name" value="BASICPTASE"/>
</dbReference>
<evidence type="ECO:0000256" key="5">
    <source>
        <dbReference type="ARBA" id="ARBA00022900"/>
    </source>
</evidence>
<organism evidence="11 12">
    <name type="scientific">Bicyclus anynana</name>
    <name type="common">Squinting bush brown butterfly</name>
    <dbReference type="NCBI Taxonomy" id="110368"/>
    <lineage>
        <taxon>Eukaryota</taxon>
        <taxon>Metazoa</taxon>
        <taxon>Ecdysozoa</taxon>
        <taxon>Arthropoda</taxon>
        <taxon>Hexapoda</taxon>
        <taxon>Insecta</taxon>
        <taxon>Pterygota</taxon>
        <taxon>Neoptera</taxon>
        <taxon>Endopterygota</taxon>
        <taxon>Lepidoptera</taxon>
        <taxon>Glossata</taxon>
        <taxon>Ditrysia</taxon>
        <taxon>Papilionoidea</taxon>
        <taxon>Nymphalidae</taxon>
        <taxon>Satyrinae</taxon>
        <taxon>Satyrini</taxon>
        <taxon>Mycalesina</taxon>
        <taxon>Bicyclus</taxon>
    </lineage>
</organism>
<feature type="domain" description="BPTI/Kunitz inhibitor" evidence="10">
    <location>
        <begin position="33"/>
        <end position="83"/>
    </location>
</feature>
<dbReference type="GO" id="GO:0005615">
    <property type="term" value="C:extracellular space"/>
    <property type="evidence" value="ECO:0007669"/>
    <property type="project" value="TreeGrafter"/>
</dbReference>
<keyword evidence="7" id="KW-1199">Hemostasis impairing toxin</keyword>
<dbReference type="SMART" id="SM00131">
    <property type="entry name" value="KU"/>
    <property type="match status" value="1"/>
</dbReference>
<evidence type="ECO:0000313" key="12">
    <source>
        <dbReference type="RefSeq" id="XP_023953268.2"/>
    </source>
</evidence>
<dbReference type="OrthoDB" id="5950222at2759"/>
<dbReference type="PROSITE" id="PS00280">
    <property type="entry name" value="BPTI_KUNITZ_1"/>
    <property type="match status" value="1"/>
</dbReference>
<evidence type="ECO:0000256" key="1">
    <source>
        <dbReference type="ARBA" id="ARBA00004613"/>
    </source>
</evidence>
<keyword evidence="8" id="KW-1203">Blood coagulation cascade inhibiting toxin</keyword>
<dbReference type="Gene3D" id="4.10.410.10">
    <property type="entry name" value="Pancreatic trypsin inhibitor Kunitz domain"/>
    <property type="match status" value="1"/>
</dbReference>
<dbReference type="PANTHER" id="PTHR10083">
    <property type="entry name" value="KUNITZ-TYPE PROTEASE INHIBITOR-RELATED"/>
    <property type="match status" value="1"/>
</dbReference>
<keyword evidence="11" id="KW-1185">Reference proteome</keyword>
<gene>
    <name evidence="12" type="primary">LOC112057011</name>
</gene>
<evidence type="ECO:0000256" key="2">
    <source>
        <dbReference type="ARBA" id="ARBA00022525"/>
    </source>
</evidence>
<dbReference type="InterPro" id="IPR020901">
    <property type="entry name" value="Prtase_inh_Kunz-CS"/>
</dbReference>
<comment type="subcellular location">
    <subcellularLocation>
        <location evidence="1">Secreted</location>
    </subcellularLocation>
</comment>
<dbReference type="PANTHER" id="PTHR10083:SF376">
    <property type="entry name" value="SERINE PEPTIDASE INHIBITOR, KUNITZ TYPE, 3"/>
    <property type="match status" value="1"/>
</dbReference>